<dbReference type="RefSeq" id="WP_025702478.1">
    <property type="nucleotide sequence ID" value="NZ_JAUSUY010000004.1"/>
</dbReference>
<dbReference type="InterPro" id="IPR016032">
    <property type="entry name" value="Sig_transdc_resp-reg_C-effctor"/>
</dbReference>
<evidence type="ECO:0000313" key="4">
    <source>
        <dbReference type="EMBL" id="MDT3425877.1"/>
    </source>
</evidence>
<evidence type="ECO:0000259" key="3">
    <source>
        <dbReference type="SMART" id="SM00421"/>
    </source>
</evidence>
<name>A0ABU3H4X3_9BACL</name>
<keyword evidence="2" id="KW-0804">Transcription</keyword>
<dbReference type="Gene3D" id="1.10.10.10">
    <property type="entry name" value="Winged helix-like DNA-binding domain superfamily/Winged helix DNA-binding domain"/>
    <property type="match status" value="1"/>
</dbReference>
<reference evidence="4 5" key="1">
    <citation type="submission" date="2023-07" db="EMBL/GenBank/DDBJ databases">
        <title>Genomic Encyclopedia of Type Strains, Phase IV (KMG-IV): sequencing the most valuable type-strain genomes for metagenomic binning, comparative biology and taxonomic classification.</title>
        <authorList>
            <person name="Goeker M."/>
        </authorList>
    </citation>
    <scope>NUCLEOTIDE SEQUENCE [LARGE SCALE GENOMIC DNA]</scope>
    <source>
        <strain evidence="4 5">T98</strain>
    </source>
</reference>
<accession>A0ABU3H4X3</accession>
<proteinExistence type="predicted"/>
<keyword evidence="1" id="KW-0805">Transcription regulation</keyword>
<protein>
    <submittedName>
        <fullName evidence="4">Transcriptional regulator of acetoin/glycerol metabolism</fullName>
    </submittedName>
</protein>
<dbReference type="InterPro" id="IPR029016">
    <property type="entry name" value="GAF-like_dom_sf"/>
</dbReference>
<dbReference type="Pfam" id="PF00196">
    <property type="entry name" value="GerE"/>
    <property type="match status" value="1"/>
</dbReference>
<dbReference type="SMART" id="SM00421">
    <property type="entry name" value="HTH_LUXR"/>
    <property type="match status" value="1"/>
</dbReference>
<sequence length="256" mass="28572">MNLARTKDCAMYPKLSLSDVKLTQLLVRNEALISNSRPILRKVFNQLAVKEKFICLFDKHGYIIDIIAEIDTIQFLFENGMKLGTNLSMKSGGISAVGKVLKSGKMEVVNTVDHSLEALQKWTCIAAPVDSNHDLKGIVSIALKIDERINHCKIVIELISDYVTTLLNRDLKSQPNKLTFFGALILDNRNGLTPREIEVLYKLKLGEPISGLPGKMQLSTNTIKSHMKSIYRKLGVNSLETCLLAVDEIIEKACMI</sequence>
<dbReference type="SUPFAM" id="SSF46894">
    <property type="entry name" value="C-terminal effector domain of the bipartite response regulators"/>
    <property type="match status" value="1"/>
</dbReference>
<comment type="caution">
    <text evidence="4">The sequence shown here is derived from an EMBL/GenBank/DDBJ whole genome shotgun (WGS) entry which is preliminary data.</text>
</comment>
<dbReference type="Gene3D" id="3.30.450.40">
    <property type="match status" value="1"/>
</dbReference>
<evidence type="ECO:0000313" key="5">
    <source>
        <dbReference type="Proteomes" id="UP001248709"/>
    </source>
</evidence>
<dbReference type="InterPro" id="IPR000792">
    <property type="entry name" value="Tscrpt_reg_LuxR_C"/>
</dbReference>
<evidence type="ECO:0000256" key="2">
    <source>
        <dbReference type="ARBA" id="ARBA00023163"/>
    </source>
</evidence>
<dbReference type="Proteomes" id="UP001248709">
    <property type="component" value="Unassembled WGS sequence"/>
</dbReference>
<dbReference type="InterPro" id="IPR036388">
    <property type="entry name" value="WH-like_DNA-bd_sf"/>
</dbReference>
<dbReference type="EMBL" id="JAUSUY010000004">
    <property type="protein sequence ID" value="MDT3425877.1"/>
    <property type="molecule type" value="Genomic_DNA"/>
</dbReference>
<organism evidence="4 5">
    <name type="scientific">Paenibacillus forsythiae</name>
    <dbReference type="NCBI Taxonomy" id="365616"/>
    <lineage>
        <taxon>Bacteria</taxon>
        <taxon>Bacillati</taxon>
        <taxon>Bacillota</taxon>
        <taxon>Bacilli</taxon>
        <taxon>Bacillales</taxon>
        <taxon>Paenibacillaceae</taxon>
        <taxon>Paenibacillus</taxon>
    </lineage>
</organism>
<dbReference type="PRINTS" id="PR00038">
    <property type="entry name" value="HTHLUXR"/>
</dbReference>
<feature type="domain" description="HTH luxR-type" evidence="3">
    <location>
        <begin position="189"/>
        <end position="246"/>
    </location>
</feature>
<evidence type="ECO:0000256" key="1">
    <source>
        <dbReference type="ARBA" id="ARBA00023015"/>
    </source>
</evidence>
<gene>
    <name evidence="4" type="ORF">J2Z22_001396</name>
</gene>
<keyword evidence="5" id="KW-1185">Reference proteome</keyword>